<accession>A0A397VN44</accession>
<dbReference type="EMBL" id="QKWP01000265">
    <property type="protein sequence ID" value="RIB23372.1"/>
    <property type="molecule type" value="Genomic_DNA"/>
</dbReference>
<proteinExistence type="predicted"/>
<dbReference type="OrthoDB" id="2415604at2759"/>
<evidence type="ECO:0000313" key="2">
    <source>
        <dbReference type="Proteomes" id="UP000266673"/>
    </source>
</evidence>
<dbReference type="Proteomes" id="UP000266673">
    <property type="component" value="Unassembled WGS sequence"/>
</dbReference>
<dbReference type="AlphaFoldDB" id="A0A397VN44"/>
<reference evidence="1 2" key="1">
    <citation type="submission" date="2018-06" db="EMBL/GenBank/DDBJ databases">
        <title>Comparative genomics reveals the genomic features of Rhizophagus irregularis, R. cerebriforme, R. diaphanum and Gigaspora rosea, and their symbiotic lifestyle signature.</title>
        <authorList>
            <person name="Morin E."/>
            <person name="San Clemente H."/>
            <person name="Chen E.C.H."/>
            <person name="De La Providencia I."/>
            <person name="Hainaut M."/>
            <person name="Kuo A."/>
            <person name="Kohler A."/>
            <person name="Murat C."/>
            <person name="Tang N."/>
            <person name="Roy S."/>
            <person name="Loubradou J."/>
            <person name="Henrissat B."/>
            <person name="Grigoriev I.V."/>
            <person name="Corradi N."/>
            <person name="Roux C."/>
            <person name="Martin F.M."/>
        </authorList>
    </citation>
    <scope>NUCLEOTIDE SEQUENCE [LARGE SCALE GENOMIC DNA]</scope>
    <source>
        <strain evidence="1 2">DAOM 194757</strain>
    </source>
</reference>
<sequence length="108" mass="12420">MSTMYTCSFVDYSGEICMRRSTRPKGCCFHYKALPHNPCSECGKPTCSISGRCPKHIRGFYVSRYFQKHLKKNHIKIDRESPSSDDGKAECYIYFISDDTSVNRSSLK</sequence>
<protein>
    <submittedName>
        <fullName evidence="1">Uncharacterized protein</fullName>
    </submittedName>
</protein>
<organism evidence="1 2">
    <name type="scientific">Gigaspora rosea</name>
    <dbReference type="NCBI Taxonomy" id="44941"/>
    <lineage>
        <taxon>Eukaryota</taxon>
        <taxon>Fungi</taxon>
        <taxon>Fungi incertae sedis</taxon>
        <taxon>Mucoromycota</taxon>
        <taxon>Glomeromycotina</taxon>
        <taxon>Glomeromycetes</taxon>
        <taxon>Diversisporales</taxon>
        <taxon>Gigasporaceae</taxon>
        <taxon>Gigaspora</taxon>
    </lineage>
</organism>
<gene>
    <name evidence="1" type="ORF">C2G38_2171499</name>
</gene>
<comment type="caution">
    <text evidence="1">The sequence shown here is derived from an EMBL/GenBank/DDBJ whole genome shotgun (WGS) entry which is preliminary data.</text>
</comment>
<name>A0A397VN44_9GLOM</name>
<keyword evidence="2" id="KW-1185">Reference proteome</keyword>
<evidence type="ECO:0000313" key="1">
    <source>
        <dbReference type="EMBL" id="RIB23372.1"/>
    </source>
</evidence>